<keyword evidence="5 6" id="KW-0472">Membrane</keyword>
<evidence type="ECO:0000256" key="2">
    <source>
        <dbReference type="ARBA" id="ARBA00010992"/>
    </source>
</evidence>
<dbReference type="Gene3D" id="1.20.1250.20">
    <property type="entry name" value="MFS general substrate transporter like domains"/>
    <property type="match status" value="1"/>
</dbReference>
<keyword evidence="4 6" id="KW-1133">Transmembrane helix</keyword>
<comment type="subcellular location">
    <subcellularLocation>
        <location evidence="1">Membrane</location>
        <topology evidence="1">Multi-pass membrane protein</topology>
    </subcellularLocation>
</comment>
<dbReference type="InterPro" id="IPR005828">
    <property type="entry name" value="MFS_sugar_transport-like"/>
</dbReference>
<dbReference type="PANTHER" id="PTHR48022">
    <property type="entry name" value="PLASTIDIC GLUCOSE TRANSPORTER 4"/>
    <property type="match status" value="1"/>
</dbReference>
<dbReference type="InterPro" id="IPR005829">
    <property type="entry name" value="Sugar_transporter_CS"/>
</dbReference>
<organism evidence="8 9">
    <name type="scientific">Fusarium tricinctum</name>
    <dbReference type="NCBI Taxonomy" id="61284"/>
    <lineage>
        <taxon>Eukaryota</taxon>
        <taxon>Fungi</taxon>
        <taxon>Dikarya</taxon>
        <taxon>Ascomycota</taxon>
        <taxon>Pezizomycotina</taxon>
        <taxon>Sordariomycetes</taxon>
        <taxon>Hypocreomycetidae</taxon>
        <taxon>Hypocreales</taxon>
        <taxon>Nectriaceae</taxon>
        <taxon>Fusarium</taxon>
        <taxon>Fusarium tricinctum species complex</taxon>
    </lineage>
</organism>
<keyword evidence="3 6" id="KW-0812">Transmembrane</keyword>
<dbReference type="PANTHER" id="PTHR48022:SF79">
    <property type="entry name" value="LACTOSE PERMEASE, PUTATIVE (AFU_ORTHOLOGUE AFUA_6G01860)-RELATED"/>
    <property type="match status" value="1"/>
</dbReference>
<reference evidence="8" key="1">
    <citation type="journal article" date="2021" name="Nat. Commun.">
        <title>Genetic determinants of endophytism in the Arabidopsis root mycobiome.</title>
        <authorList>
            <person name="Mesny F."/>
            <person name="Miyauchi S."/>
            <person name="Thiergart T."/>
            <person name="Pickel B."/>
            <person name="Atanasova L."/>
            <person name="Karlsson M."/>
            <person name="Huettel B."/>
            <person name="Barry K.W."/>
            <person name="Haridas S."/>
            <person name="Chen C."/>
            <person name="Bauer D."/>
            <person name="Andreopoulos W."/>
            <person name="Pangilinan J."/>
            <person name="LaButti K."/>
            <person name="Riley R."/>
            <person name="Lipzen A."/>
            <person name="Clum A."/>
            <person name="Drula E."/>
            <person name="Henrissat B."/>
            <person name="Kohler A."/>
            <person name="Grigoriev I.V."/>
            <person name="Martin F.M."/>
            <person name="Hacquard S."/>
        </authorList>
    </citation>
    <scope>NUCLEOTIDE SEQUENCE</scope>
    <source>
        <strain evidence="8">MPI-SDFR-AT-0068</strain>
    </source>
</reference>
<dbReference type="SUPFAM" id="SSF103473">
    <property type="entry name" value="MFS general substrate transporter"/>
    <property type="match status" value="1"/>
</dbReference>
<sequence>MQSASIGAVFPSYSVENILGYLITALASDFFGRRYGMIAGLVFLIVGAVIQATVENVRTFMAARSFLGFGCTIAVIAAAIYLVKISHPSRRGTLTGLYNVFGWYIGSLASTWTAHGTSRLPSN</sequence>
<dbReference type="OrthoDB" id="6133115at2759"/>
<evidence type="ECO:0000313" key="8">
    <source>
        <dbReference type="EMBL" id="KAH7232779.1"/>
    </source>
</evidence>
<feature type="domain" description="Major facilitator superfamily (MFS) profile" evidence="7">
    <location>
        <begin position="1"/>
        <end position="123"/>
    </location>
</feature>
<evidence type="ECO:0000256" key="1">
    <source>
        <dbReference type="ARBA" id="ARBA00004141"/>
    </source>
</evidence>
<dbReference type="Proteomes" id="UP000813427">
    <property type="component" value="Unassembled WGS sequence"/>
</dbReference>
<protein>
    <submittedName>
        <fullName evidence="8">General substrate transporter</fullName>
    </submittedName>
</protein>
<dbReference type="EMBL" id="JAGPXF010000008">
    <property type="protein sequence ID" value="KAH7232779.1"/>
    <property type="molecule type" value="Genomic_DNA"/>
</dbReference>
<evidence type="ECO:0000259" key="7">
    <source>
        <dbReference type="PROSITE" id="PS50850"/>
    </source>
</evidence>
<evidence type="ECO:0000256" key="5">
    <source>
        <dbReference type="ARBA" id="ARBA00023136"/>
    </source>
</evidence>
<accession>A0A8K0RMF7</accession>
<comment type="similarity">
    <text evidence="2">Belongs to the major facilitator superfamily. Sugar transporter (TC 2.A.1.1) family.</text>
</comment>
<name>A0A8K0RMF7_9HYPO</name>
<feature type="transmembrane region" description="Helical" evidence="6">
    <location>
        <begin position="35"/>
        <end position="54"/>
    </location>
</feature>
<dbReference type="GO" id="GO:0005351">
    <property type="term" value="F:carbohydrate:proton symporter activity"/>
    <property type="evidence" value="ECO:0007669"/>
    <property type="project" value="TreeGrafter"/>
</dbReference>
<dbReference type="InterPro" id="IPR020846">
    <property type="entry name" value="MFS_dom"/>
</dbReference>
<comment type="caution">
    <text evidence="8">The sequence shown here is derived from an EMBL/GenBank/DDBJ whole genome shotgun (WGS) entry which is preliminary data.</text>
</comment>
<evidence type="ECO:0000256" key="3">
    <source>
        <dbReference type="ARBA" id="ARBA00022692"/>
    </source>
</evidence>
<gene>
    <name evidence="8" type="ORF">BKA59DRAFT_517226</name>
</gene>
<dbReference type="AlphaFoldDB" id="A0A8K0RMF7"/>
<feature type="transmembrane region" description="Helical" evidence="6">
    <location>
        <begin position="66"/>
        <end position="83"/>
    </location>
</feature>
<dbReference type="Pfam" id="PF00083">
    <property type="entry name" value="Sugar_tr"/>
    <property type="match status" value="1"/>
</dbReference>
<evidence type="ECO:0000313" key="9">
    <source>
        <dbReference type="Proteomes" id="UP000813427"/>
    </source>
</evidence>
<feature type="transmembrane region" description="Helical" evidence="6">
    <location>
        <begin position="95"/>
        <end position="114"/>
    </location>
</feature>
<dbReference type="PROSITE" id="PS00216">
    <property type="entry name" value="SUGAR_TRANSPORT_1"/>
    <property type="match status" value="1"/>
</dbReference>
<proteinExistence type="inferred from homology"/>
<keyword evidence="9" id="KW-1185">Reference proteome</keyword>
<evidence type="ECO:0000256" key="4">
    <source>
        <dbReference type="ARBA" id="ARBA00022989"/>
    </source>
</evidence>
<evidence type="ECO:0000256" key="6">
    <source>
        <dbReference type="SAM" id="Phobius"/>
    </source>
</evidence>
<dbReference type="GO" id="GO:0016020">
    <property type="term" value="C:membrane"/>
    <property type="evidence" value="ECO:0007669"/>
    <property type="project" value="UniProtKB-SubCell"/>
</dbReference>
<dbReference type="InterPro" id="IPR050360">
    <property type="entry name" value="MFS_Sugar_Transporters"/>
</dbReference>
<dbReference type="InterPro" id="IPR036259">
    <property type="entry name" value="MFS_trans_sf"/>
</dbReference>
<dbReference type="PROSITE" id="PS50850">
    <property type="entry name" value="MFS"/>
    <property type="match status" value="1"/>
</dbReference>